<dbReference type="Proteomes" id="UP001060215">
    <property type="component" value="Chromosome 7"/>
</dbReference>
<reference evidence="1 2" key="1">
    <citation type="journal article" date="2022" name="Plant J.">
        <title>Chromosome-level genome of Camellia lanceoleosa provides a valuable resource for understanding genome evolution and self-incompatibility.</title>
        <authorList>
            <person name="Gong W."/>
            <person name="Xiao S."/>
            <person name="Wang L."/>
            <person name="Liao Z."/>
            <person name="Chang Y."/>
            <person name="Mo W."/>
            <person name="Hu G."/>
            <person name="Li W."/>
            <person name="Zhao G."/>
            <person name="Zhu H."/>
            <person name="Hu X."/>
            <person name="Ji K."/>
            <person name="Xiang X."/>
            <person name="Song Q."/>
            <person name="Yuan D."/>
            <person name="Jin S."/>
            <person name="Zhang L."/>
        </authorList>
    </citation>
    <scope>NUCLEOTIDE SEQUENCE [LARGE SCALE GENOMIC DNA]</scope>
    <source>
        <strain evidence="1">SQ_2022a</strain>
    </source>
</reference>
<comment type="caution">
    <text evidence="1">The sequence shown here is derived from an EMBL/GenBank/DDBJ whole genome shotgun (WGS) entry which is preliminary data.</text>
</comment>
<name>A0ACC0H3U5_9ERIC</name>
<proteinExistence type="predicted"/>
<keyword evidence="2" id="KW-1185">Reference proteome</keyword>
<gene>
    <name evidence="1" type="ORF">LOK49_LG07G01159</name>
</gene>
<evidence type="ECO:0000313" key="1">
    <source>
        <dbReference type="EMBL" id="KAI8008163.1"/>
    </source>
</evidence>
<accession>A0ACC0H3U5</accession>
<organism evidence="1 2">
    <name type="scientific">Camellia lanceoleosa</name>
    <dbReference type="NCBI Taxonomy" id="1840588"/>
    <lineage>
        <taxon>Eukaryota</taxon>
        <taxon>Viridiplantae</taxon>
        <taxon>Streptophyta</taxon>
        <taxon>Embryophyta</taxon>
        <taxon>Tracheophyta</taxon>
        <taxon>Spermatophyta</taxon>
        <taxon>Magnoliopsida</taxon>
        <taxon>eudicotyledons</taxon>
        <taxon>Gunneridae</taxon>
        <taxon>Pentapetalae</taxon>
        <taxon>asterids</taxon>
        <taxon>Ericales</taxon>
        <taxon>Theaceae</taxon>
        <taxon>Camellia</taxon>
    </lineage>
</organism>
<evidence type="ECO:0000313" key="2">
    <source>
        <dbReference type="Proteomes" id="UP001060215"/>
    </source>
</evidence>
<protein>
    <submittedName>
        <fullName evidence="1">Uncharacterized protein</fullName>
    </submittedName>
</protein>
<dbReference type="EMBL" id="CM045764">
    <property type="protein sequence ID" value="KAI8008163.1"/>
    <property type="molecule type" value="Genomic_DNA"/>
</dbReference>
<sequence>METFVMEDIEVFEFIERLHDRLCVFFRGFIFSLNLDQEPVKVIDGNDSIFGVTVEEIGKAKIMYQEVNKTSFQFEHCWNVLRHQPKWFEQCQKKKPKRIRIDPTSSPSTPEPINLGEDDISPLKRPMGRKAENEWLKKVKNCDSCSPIVDLLNEMKEERKGGTEKKLELLQNLIIFMLQGLKLNN</sequence>